<evidence type="ECO:0000256" key="11">
    <source>
        <dbReference type="ARBA" id="ARBA00023239"/>
    </source>
</evidence>
<dbReference type="InterPro" id="IPR044090">
    <property type="entry name" value="Nei2_N"/>
</dbReference>
<dbReference type="GO" id="GO:0140078">
    <property type="term" value="F:class I DNA-(apurinic or apyrimidinic site) endonuclease activity"/>
    <property type="evidence" value="ECO:0007669"/>
    <property type="project" value="UniProtKB-EC"/>
</dbReference>
<dbReference type="PROSITE" id="PS51066">
    <property type="entry name" value="ZF_FPG_2"/>
    <property type="match status" value="1"/>
</dbReference>
<dbReference type="PANTHER" id="PTHR42697:SF1">
    <property type="entry name" value="ENDONUCLEASE 8"/>
    <property type="match status" value="1"/>
</dbReference>
<keyword evidence="12" id="KW-0511">Multifunctional enzyme</keyword>
<keyword evidence="11 18" id="KW-0456">Lyase</keyword>
<comment type="cofactor">
    <cofactor evidence="1">
        <name>Zn(2+)</name>
        <dbReference type="ChEBI" id="CHEBI:29105"/>
    </cofactor>
</comment>
<dbReference type="STRING" id="234267.Acid_2844"/>
<dbReference type="SUPFAM" id="SSF46946">
    <property type="entry name" value="S13-like H2TH domain"/>
    <property type="match status" value="1"/>
</dbReference>
<dbReference type="PANTHER" id="PTHR42697">
    <property type="entry name" value="ENDONUCLEASE 8"/>
    <property type="match status" value="1"/>
</dbReference>
<dbReference type="PROSITE" id="PS01242">
    <property type="entry name" value="ZF_FPG_1"/>
    <property type="match status" value="1"/>
</dbReference>
<comment type="catalytic activity">
    <reaction evidence="14">
        <text>2'-deoxyribonucleotide-(2'-deoxyribose 5'-phosphate)-2'-deoxyribonucleotide-DNA = a 3'-end 2'-deoxyribonucleotide-(2,3-dehydro-2,3-deoxyribose 5'-phosphate)-DNA + a 5'-end 5'-phospho-2'-deoxyribonucleoside-DNA + H(+)</text>
        <dbReference type="Rhea" id="RHEA:66592"/>
        <dbReference type="Rhea" id="RHEA-COMP:13180"/>
        <dbReference type="Rhea" id="RHEA-COMP:16897"/>
        <dbReference type="Rhea" id="RHEA-COMP:17067"/>
        <dbReference type="ChEBI" id="CHEBI:15378"/>
        <dbReference type="ChEBI" id="CHEBI:136412"/>
        <dbReference type="ChEBI" id="CHEBI:157695"/>
        <dbReference type="ChEBI" id="CHEBI:167181"/>
        <dbReference type="EC" id="4.2.99.18"/>
    </reaction>
</comment>
<dbReference type="AlphaFoldDB" id="Q023L0"/>
<keyword evidence="7 18" id="KW-0378">Hydrolase</keyword>
<dbReference type="HOGENOM" id="CLU_038423_2_0_0"/>
<keyword evidence="13 18" id="KW-0326">Glycosidase</keyword>
<keyword evidence="18" id="KW-0255">Endonuclease</keyword>
<dbReference type="EMBL" id="CP000473">
    <property type="protein sequence ID" value="ABJ83830.1"/>
    <property type="molecule type" value="Genomic_DNA"/>
</dbReference>
<evidence type="ECO:0000259" key="16">
    <source>
        <dbReference type="PROSITE" id="PS51066"/>
    </source>
</evidence>
<evidence type="ECO:0000256" key="10">
    <source>
        <dbReference type="ARBA" id="ARBA00023204"/>
    </source>
</evidence>
<keyword evidence="4" id="KW-0479">Metal-binding</keyword>
<keyword evidence="8" id="KW-0862">Zinc</keyword>
<evidence type="ECO:0000256" key="13">
    <source>
        <dbReference type="ARBA" id="ARBA00023295"/>
    </source>
</evidence>
<sequence length="250" mass="27860">MPEGDTIFRTARTLQAAIGGREVTRFESVLPKLERVDYDTPLAGRTVEKVEANGKWLLIYFSGDLILLTHMLMSGSWHIYRPGERWQRPRNEMRIVIETDAMVAVAFRVPVAEFHTAHSLARREGLNQLGPSALAENFDAETAVANLASRPDLELGLALLDQRLIAGLGNLFKSEVAFACGLSPFRTVASLSRIQLEELVTTSRRLLQARPVPNVYGRAGEPCRRCGTSIRSAKHRDDGRVSFWCPVCQT</sequence>
<evidence type="ECO:0000256" key="8">
    <source>
        <dbReference type="ARBA" id="ARBA00022833"/>
    </source>
</evidence>
<keyword evidence="5" id="KW-0227">DNA damage</keyword>
<dbReference type="InterPro" id="IPR015886">
    <property type="entry name" value="H2TH_FPG"/>
</dbReference>
<dbReference type="GO" id="GO:0003684">
    <property type="term" value="F:damaged DNA binding"/>
    <property type="evidence" value="ECO:0007669"/>
    <property type="project" value="InterPro"/>
</dbReference>
<dbReference type="GO" id="GO:0000703">
    <property type="term" value="F:oxidized pyrimidine nucleobase lesion DNA N-glycosylase activity"/>
    <property type="evidence" value="ECO:0007669"/>
    <property type="project" value="TreeGrafter"/>
</dbReference>
<dbReference type="GO" id="GO:0006284">
    <property type="term" value="P:base-excision repair"/>
    <property type="evidence" value="ECO:0007669"/>
    <property type="project" value="InterPro"/>
</dbReference>
<evidence type="ECO:0000256" key="4">
    <source>
        <dbReference type="ARBA" id="ARBA00022723"/>
    </source>
</evidence>
<dbReference type="InterPro" id="IPR000214">
    <property type="entry name" value="Znf_DNA_glyclase/AP_lyase"/>
</dbReference>
<dbReference type="SUPFAM" id="SSF57716">
    <property type="entry name" value="Glucocorticoid receptor-like (DNA-binding domain)"/>
    <property type="match status" value="1"/>
</dbReference>
<dbReference type="OrthoDB" id="9800855at2"/>
<dbReference type="SMART" id="SM00898">
    <property type="entry name" value="Fapy_DNA_glyco"/>
    <property type="match status" value="1"/>
</dbReference>
<proteinExistence type="inferred from homology"/>
<evidence type="ECO:0000256" key="15">
    <source>
        <dbReference type="PROSITE-ProRule" id="PRU00391"/>
    </source>
</evidence>
<evidence type="ECO:0000256" key="5">
    <source>
        <dbReference type="ARBA" id="ARBA00022763"/>
    </source>
</evidence>
<keyword evidence="18" id="KW-0540">Nuclease</keyword>
<dbReference type="eggNOG" id="COG0266">
    <property type="taxonomic scope" value="Bacteria"/>
</dbReference>
<dbReference type="PROSITE" id="PS51068">
    <property type="entry name" value="FPG_CAT"/>
    <property type="match status" value="1"/>
</dbReference>
<dbReference type="InterPro" id="IPR010979">
    <property type="entry name" value="Ribosomal_uS13-like_H2TH"/>
</dbReference>
<dbReference type="GO" id="GO:0008270">
    <property type="term" value="F:zinc ion binding"/>
    <property type="evidence" value="ECO:0007669"/>
    <property type="project" value="UniProtKB-KW"/>
</dbReference>
<evidence type="ECO:0000256" key="2">
    <source>
        <dbReference type="ARBA" id="ARBA00009409"/>
    </source>
</evidence>
<reference evidence="18" key="1">
    <citation type="submission" date="2006-10" db="EMBL/GenBank/DDBJ databases">
        <title>Complete sequence of Solibacter usitatus Ellin6076.</title>
        <authorList>
            <consortium name="US DOE Joint Genome Institute"/>
            <person name="Copeland A."/>
            <person name="Lucas S."/>
            <person name="Lapidus A."/>
            <person name="Barry K."/>
            <person name="Detter J.C."/>
            <person name="Glavina del Rio T."/>
            <person name="Hammon N."/>
            <person name="Israni S."/>
            <person name="Dalin E."/>
            <person name="Tice H."/>
            <person name="Pitluck S."/>
            <person name="Thompson L.S."/>
            <person name="Brettin T."/>
            <person name="Bruce D."/>
            <person name="Han C."/>
            <person name="Tapia R."/>
            <person name="Gilna P."/>
            <person name="Schmutz J."/>
            <person name="Larimer F."/>
            <person name="Land M."/>
            <person name="Hauser L."/>
            <person name="Kyrpides N."/>
            <person name="Mikhailova N."/>
            <person name="Janssen P.H."/>
            <person name="Kuske C.R."/>
            <person name="Richardson P."/>
        </authorList>
    </citation>
    <scope>NUCLEOTIDE SEQUENCE</scope>
    <source>
        <strain evidence="18">Ellin6076</strain>
    </source>
</reference>
<keyword evidence="9" id="KW-0238">DNA-binding</keyword>
<keyword evidence="6 15" id="KW-0863">Zinc-finger</keyword>
<dbReference type="SUPFAM" id="SSF81624">
    <property type="entry name" value="N-terminal domain of MutM-like DNA repair proteins"/>
    <property type="match status" value="1"/>
</dbReference>
<dbReference type="Gene3D" id="3.20.190.10">
    <property type="entry name" value="MutM-like, N-terminal"/>
    <property type="match status" value="1"/>
</dbReference>
<name>Q023L0_SOLUE</name>
<feature type="domain" description="FPG-type" evidence="16">
    <location>
        <begin position="214"/>
        <end position="250"/>
    </location>
</feature>
<evidence type="ECO:0000313" key="18">
    <source>
        <dbReference type="EMBL" id="ABJ83830.1"/>
    </source>
</evidence>
<dbReference type="SMART" id="SM01232">
    <property type="entry name" value="H2TH"/>
    <property type="match status" value="1"/>
</dbReference>
<dbReference type="Pfam" id="PF06831">
    <property type="entry name" value="H2TH"/>
    <property type="match status" value="1"/>
</dbReference>
<dbReference type="Gene3D" id="1.10.8.50">
    <property type="match status" value="1"/>
</dbReference>
<evidence type="ECO:0000259" key="17">
    <source>
        <dbReference type="PROSITE" id="PS51068"/>
    </source>
</evidence>
<comment type="similarity">
    <text evidence="2">Belongs to the FPG family.</text>
</comment>
<dbReference type="FunCoup" id="Q023L0">
    <property type="interactions" value="45"/>
</dbReference>
<dbReference type="InterPro" id="IPR015887">
    <property type="entry name" value="DNA_glyclase_Znf_dom_DNA_BS"/>
</dbReference>
<accession>Q023L0</accession>
<dbReference type="InParanoid" id="Q023L0"/>
<dbReference type="EC" id="4.2.99.18" evidence="3"/>
<keyword evidence="10" id="KW-0234">DNA repair</keyword>
<evidence type="ECO:0000256" key="14">
    <source>
        <dbReference type="ARBA" id="ARBA00044632"/>
    </source>
</evidence>
<evidence type="ECO:0000256" key="6">
    <source>
        <dbReference type="ARBA" id="ARBA00022771"/>
    </source>
</evidence>
<evidence type="ECO:0000256" key="7">
    <source>
        <dbReference type="ARBA" id="ARBA00022801"/>
    </source>
</evidence>
<dbReference type="KEGG" id="sus:Acid_2844"/>
<dbReference type="InterPro" id="IPR010663">
    <property type="entry name" value="Znf_FPG/IleRS"/>
</dbReference>
<dbReference type="CDD" id="cd08971">
    <property type="entry name" value="AcNei2_N"/>
    <property type="match status" value="1"/>
</dbReference>
<dbReference type="Pfam" id="PF01149">
    <property type="entry name" value="Fapy_DNA_glyco"/>
    <property type="match status" value="1"/>
</dbReference>
<evidence type="ECO:0000256" key="1">
    <source>
        <dbReference type="ARBA" id="ARBA00001947"/>
    </source>
</evidence>
<protein>
    <recommendedName>
        <fullName evidence="3">DNA-(apurinic or apyrimidinic site) lyase</fullName>
        <ecNumber evidence="3">4.2.99.18</ecNumber>
    </recommendedName>
</protein>
<evidence type="ECO:0000256" key="12">
    <source>
        <dbReference type="ARBA" id="ARBA00023268"/>
    </source>
</evidence>
<evidence type="ECO:0000256" key="3">
    <source>
        <dbReference type="ARBA" id="ARBA00012720"/>
    </source>
</evidence>
<dbReference type="InterPro" id="IPR035937">
    <property type="entry name" value="FPG_N"/>
</dbReference>
<gene>
    <name evidence="18" type="ordered locus">Acid_2844</name>
</gene>
<organism evidence="18">
    <name type="scientific">Solibacter usitatus (strain Ellin6076)</name>
    <dbReference type="NCBI Taxonomy" id="234267"/>
    <lineage>
        <taxon>Bacteria</taxon>
        <taxon>Pseudomonadati</taxon>
        <taxon>Acidobacteriota</taxon>
        <taxon>Terriglobia</taxon>
        <taxon>Bryobacterales</taxon>
        <taxon>Solibacteraceae</taxon>
        <taxon>Candidatus Solibacter</taxon>
    </lineage>
</organism>
<feature type="domain" description="Formamidopyrimidine-DNA glycosylase catalytic" evidence="17">
    <location>
        <begin position="2"/>
        <end position="93"/>
    </location>
</feature>
<dbReference type="InterPro" id="IPR012319">
    <property type="entry name" value="FPG_cat"/>
</dbReference>
<dbReference type="Pfam" id="PF06827">
    <property type="entry name" value="zf-FPG_IleRS"/>
    <property type="match status" value="1"/>
</dbReference>
<evidence type="ECO:0000256" key="9">
    <source>
        <dbReference type="ARBA" id="ARBA00023125"/>
    </source>
</evidence>